<dbReference type="GO" id="GO:0003964">
    <property type="term" value="F:RNA-directed DNA polymerase activity"/>
    <property type="evidence" value="ECO:0007669"/>
    <property type="project" value="UniProtKB-KW"/>
</dbReference>
<dbReference type="Pfam" id="PF00078">
    <property type="entry name" value="RVT_1"/>
    <property type="match status" value="1"/>
</dbReference>
<dbReference type="Pfam" id="PF17917">
    <property type="entry name" value="RT_RNaseH"/>
    <property type="match status" value="1"/>
</dbReference>
<dbReference type="FunFam" id="3.30.70.270:FF:000020">
    <property type="entry name" value="Transposon Tf2-6 polyprotein-like Protein"/>
    <property type="match status" value="1"/>
</dbReference>
<dbReference type="InterPro" id="IPR012337">
    <property type="entry name" value="RNaseH-like_sf"/>
</dbReference>
<evidence type="ECO:0000256" key="3">
    <source>
        <dbReference type="ARBA" id="ARBA00022695"/>
    </source>
</evidence>
<dbReference type="InterPro" id="IPR041588">
    <property type="entry name" value="Integrase_H2C2"/>
</dbReference>
<dbReference type="Gene3D" id="3.30.420.10">
    <property type="entry name" value="Ribonuclease H-like superfamily/Ribonuclease H"/>
    <property type="match status" value="4"/>
</dbReference>
<dbReference type="InterPro" id="IPR000477">
    <property type="entry name" value="RT_dom"/>
</dbReference>
<dbReference type="GO" id="GO:0015074">
    <property type="term" value="P:DNA integration"/>
    <property type="evidence" value="ECO:0007669"/>
    <property type="project" value="InterPro"/>
</dbReference>
<dbReference type="InterPro" id="IPR043502">
    <property type="entry name" value="DNA/RNA_pol_sf"/>
</dbReference>
<dbReference type="CDD" id="cd09274">
    <property type="entry name" value="RNase_HI_RT_Ty3"/>
    <property type="match status" value="1"/>
</dbReference>
<evidence type="ECO:0000256" key="5">
    <source>
        <dbReference type="ARBA" id="ARBA00022759"/>
    </source>
</evidence>
<feature type="compositionally biased region" description="Basic and acidic residues" evidence="8">
    <location>
        <begin position="371"/>
        <end position="403"/>
    </location>
</feature>
<dbReference type="InterPro" id="IPR001584">
    <property type="entry name" value="Integrase_cat-core"/>
</dbReference>
<accession>A0AAV5IPQ1</accession>
<feature type="domain" description="Integrase catalytic" evidence="9">
    <location>
        <begin position="1338"/>
        <end position="1511"/>
    </location>
</feature>
<evidence type="ECO:0000256" key="2">
    <source>
        <dbReference type="ARBA" id="ARBA00022679"/>
    </source>
</evidence>
<dbReference type="PANTHER" id="PTHR37984">
    <property type="entry name" value="PROTEIN CBG26694"/>
    <property type="match status" value="1"/>
</dbReference>
<dbReference type="InterPro" id="IPR043128">
    <property type="entry name" value="Rev_trsase/Diguanyl_cyclase"/>
</dbReference>
<keyword evidence="6" id="KW-0378">Hydrolase</keyword>
<dbReference type="PANTHER" id="PTHR37984:SF5">
    <property type="entry name" value="PROTEIN NYNRIN-LIKE"/>
    <property type="match status" value="1"/>
</dbReference>
<dbReference type="EC" id="2.7.7.49" evidence="1"/>
<dbReference type="PROSITE" id="PS50994">
    <property type="entry name" value="INTEGRASE"/>
    <property type="match status" value="1"/>
</dbReference>
<proteinExistence type="predicted"/>
<dbReference type="CDD" id="cd00303">
    <property type="entry name" value="retropepsin_like"/>
    <property type="match status" value="1"/>
</dbReference>
<evidence type="ECO:0000256" key="7">
    <source>
        <dbReference type="ARBA" id="ARBA00022918"/>
    </source>
</evidence>
<dbReference type="Gene3D" id="3.10.10.10">
    <property type="entry name" value="HIV Type 1 Reverse Transcriptase, subunit A, domain 1"/>
    <property type="match status" value="1"/>
</dbReference>
<keyword evidence="2" id="KW-0808">Transferase</keyword>
<keyword evidence="11" id="KW-1185">Reference proteome</keyword>
<evidence type="ECO:0000256" key="4">
    <source>
        <dbReference type="ARBA" id="ARBA00022722"/>
    </source>
</evidence>
<dbReference type="CDD" id="cd01647">
    <property type="entry name" value="RT_LTR"/>
    <property type="match status" value="1"/>
</dbReference>
<comment type="caution">
    <text evidence="10">The sequence shown here is derived from an EMBL/GenBank/DDBJ whole genome shotgun (WGS) entry which is preliminary data.</text>
</comment>
<dbReference type="InterPro" id="IPR041373">
    <property type="entry name" value="RT_RNaseH"/>
</dbReference>
<dbReference type="SUPFAM" id="SSF56672">
    <property type="entry name" value="DNA/RNA polymerases"/>
    <property type="match status" value="1"/>
</dbReference>
<dbReference type="InterPro" id="IPR050951">
    <property type="entry name" value="Retrovirus_Pol_polyprotein"/>
</dbReference>
<dbReference type="InterPro" id="IPR036397">
    <property type="entry name" value="RNaseH_sf"/>
</dbReference>
<keyword evidence="4" id="KW-0540">Nuclease</keyword>
<dbReference type="SUPFAM" id="SSF53098">
    <property type="entry name" value="Ribonuclease H-like"/>
    <property type="match status" value="2"/>
</dbReference>
<dbReference type="GO" id="GO:0016787">
    <property type="term" value="F:hydrolase activity"/>
    <property type="evidence" value="ECO:0007669"/>
    <property type="project" value="UniProtKB-KW"/>
</dbReference>
<organism evidence="10 11">
    <name type="scientific">Rubroshorea leprosula</name>
    <dbReference type="NCBI Taxonomy" id="152421"/>
    <lineage>
        <taxon>Eukaryota</taxon>
        <taxon>Viridiplantae</taxon>
        <taxon>Streptophyta</taxon>
        <taxon>Embryophyta</taxon>
        <taxon>Tracheophyta</taxon>
        <taxon>Spermatophyta</taxon>
        <taxon>Magnoliopsida</taxon>
        <taxon>eudicotyledons</taxon>
        <taxon>Gunneridae</taxon>
        <taxon>Pentapetalae</taxon>
        <taxon>rosids</taxon>
        <taxon>malvids</taxon>
        <taxon>Malvales</taxon>
        <taxon>Dipterocarpaceae</taxon>
        <taxon>Rubroshorea</taxon>
    </lineage>
</organism>
<dbReference type="Gene3D" id="1.10.340.70">
    <property type="match status" value="2"/>
</dbReference>
<dbReference type="GO" id="GO:0003676">
    <property type="term" value="F:nucleic acid binding"/>
    <property type="evidence" value="ECO:0007669"/>
    <property type="project" value="InterPro"/>
</dbReference>
<evidence type="ECO:0000313" key="10">
    <source>
        <dbReference type="EMBL" id="GKV03847.1"/>
    </source>
</evidence>
<dbReference type="GO" id="GO:0004519">
    <property type="term" value="F:endonuclease activity"/>
    <property type="evidence" value="ECO:0007669"/>
    <property type="project" value="UniProtKB-KW"/>
</dbReference>
<evidence type="ECO:0000259" key="9">
    <source>
        <dbReference type="PROSITE" id="PS50994"/>
    </source>
</evidence>
<sequence length="1847" mass="209946">MTRSSGGDLVPFDPKIERTFREFLREQKHNIMVEEGQNNARTIGSYATPSLEGIASSIRRPAIQANNFEIKPATIQMIQQTVQFSGLPNENPYSHIASFLEICDTFKANGVSNESVRLTLFPFSLRDKAKSWLQSFPAGHFTIWNVLVDKFIAKFFPPSKTAKLRNDITTFVQFDNESLYEAWERFKELLRQCPNHGLPVWLQMQTFYNGMTPPNRSIIDVAAGGNLMNKTEEDGYKLLDEMASNSYQWTNDRATKKGVGLRNVDAFTSLSAQISALNKKLDNLGASAMSISSNSCCELCGQFGHASVECQVGNSIQSSNEQANFVSSGETQLGQIADMVSGRVQGGLPSNSEKNPREQLKAITLMSGKELKKVGQSDGKEEGVEDGESKQEEEPKRLFHDPNVKPYKPKIPFPQRFLQANLDKQFSKFLEVFKKLHINIPLIDAISQMPRYAKFLKEILANKRKLEEFEMVKLNEECSTILQNKLPPKLKDPGSFSIPCIIGNVNFDKALCDLGASINLMPFHVFRKLGLGEPTPTTVSLQLANMSIKYPRGVVEDVLVKVDKFIFPVDFIVLDMEEDFEMPLILGRPFLATGRALIDVQQGKLSLRIHDEEIVFNVFDAMKNCNHDGSTVLRIDVVDSVVAENFNASRLDDPIDNCIVNALDVKVDSADNNILVAAAILGEKCHRQPQKGGNFLPLDAPSTVIVKPSKEEPPTLELKPLPSQLKYVYLGDSNTLPVIISASLTGIEEEKLLRVLREHEGAIGWSIADIKGVSPSVCMHKILLDEGHKPIVQPQRRLNPNMQKVVKKEVIKWLDSGIIFPISDSTWVSPVQVVPKKVGTTVVKNENDELIPTRIITGWRVCIDYRKLNEATRKDHYPLPFIDQMIEKLAGHEYYCFLDGYSGYHQIPIALEDQEKTTFTCPYGTFAFRRMPFGLCNAPGTFQRCVMALFAEFVDEFMEIFMDDFSVFGSSFDGCLHNLSRVLKRYEETNLVLNWEKCHFMVREGIVLGHKVSSKGIEVDRAKVEIIEKLAPPKSIKEFRSFLGHAGFYRRFIKDFSKIAKPLTNLLVKETPFFFDDDCMNAFQLLKEKLVNAPIVVAPCWDLPFEIMCDASNDALELLAVVFAFQKFRPYLILSKVIVHTDHSALKYLLAKKDAKPRLLRWILLLQEFDLEIKDRKGVENSVADHLSRLDEVHVECGDDQFLLDEFPDEQLCLVSLCALSSLPWYANFVNYLVVLPPNLSFQQKKKFFSDIKHYLWEEPFFYKICGDGMIRRCVPQEEIDAILSFCHDKEAGGHCGASKTTSMVLQCGFYWPSLFKDTYAYVNACDQCQRTGNISRRHEMPLTNILVCDIFDVWGIDFMAPFPSSFGKAYILVAVDYVSKWVKAIACPTNDARVVVKFFKSNIFTRFGTPRAVISDGVNLFRKDWSLKLDYALWAYRTAYKTSIGMSPYRLVFGKACHLPVELEHKAYWAIKYLNFDLKDAGEHRKLQLNELEELRLAAYENAKIYKERTKAWHDLHVQKKEFHVGDKEPFLYKICGDGMIRKCVPQEEVDAILSFCHDKEAGGHLGTSKTTSKVLQCGFYWPSLFKDAYAYVSACNQCQRTDFMGPFPSSFGKAYILVAVDYVSKWVEAIACPTNDARVVVKFLKSNIFTRFGTPRAVISDGVNLSRKDWSLKLDDALWAYRTAYKTPIGMSPYRLVFGKACHLPVELKHKAYWAIKYLNFDLKDAGEHRKLQLNELEELRLAAYENAKIYKERTKAWHDLHVHKKEFHVGDKVLLFNSRLRLFPGKLKSRWSGPFVVTKVFPYRVVEISHNTKGMFKVNGQRLKIYVEGGNFPAFNSTILLKDP</sequence>
<dbReference type="InterPro" id="IPR021109">
    <property type="entry name" value="Peptidase_aspartic_dom_sf"/>
</dbReference>
<dbReference type="Gene3D" id="3.30.70.270">
    <property type="match status" value="2"/>
</dbReference>
<dbReference type="Gene3D" id="2.40.70.10">
    <property type="entry name" value="Acid Proteases"/>
    <property type="match status" value="1"/>
</dbReference>
<protein>
    <recommendedName>
        <fullName evidence="1">RNA-directed DNA polymerase</fullName>
        <ecNumber evidence="1">2.7.7.49</ecNumber>
    </recommendedName>
</protein>
<dbReference type="EMBL" id="BPVZ01000021">
    <property type="protein sequence ID" value="GKV03847.1"/>
    <property type="molecule type" value="Genomic_DNA"/>
</dbReference>
<gene>
    <name evidence="10" type="ORF">SLEP1_g16089</name>
</gene>
<evidence type="ECO:0000256" key="1">
    <source>
        <dbReference type="ARBA" id="ARBA00012493"/>
    </source>
</evidence>
<dbReference type="Pfam" id="PF17921">
    <property type="entry name" value="Integrase_H2C2"/>
    <property type="match status" value="2"/>
</dbReference>
<keyword evidence="5" id="KW-0255">Endonuclease</keyword>
<evidence type="ECO:0000256" key="6">
    <source>
        <dbReference type="ARBA" id="ARBA00022801"/>
    </source>
</evidence>
<name>A0AAV5IPQ1_9ROSI</name>
<keyword evidence="7" id="KW-0695">RNA-directed DNA polymerase</keyword>
<dbReference type="Pfam" id="PF03732">
    <property type="entry name" value="Retrotrans_gag"/>
    <property type="match status" value="1"/>
</dbReference>
<evidence type="ECO:0000256" key="8">
    <source>
        <dbReference type="SAM" id="MobiDB-lite"/>
    </source>
</evidence>
<reference evidence="10 11" key="1">
    <citation type="journal article" date="2021" name="Commun. Biol.">
        <title>The genome of Shorea leprosula (Dipterocarpaceae) highlights the ecological relevance of drought in aseasonal tropical rainforests.</title>
        <authorList>
            <person name="Ng K.K.S."/>
            <person name="Kobayashi M.J."/>
            <person name="Fawcett J.A."/>
            <person name="Hatakeyama M."/>
            <person name="Paape T."/>
            <person name="Ng C.H."/>
            <person name="Ang C.C."/>
            <person name="Tnah L.H."/>
            <person name="Lee C.T."/>
            <person name="Nishiyama T."/>
            <person name="Sese J."/>
            <person name="O'Brien M.J."/>
            <person name="Copetti D."/>
            <person name="Mohd Noor M.I."/>
            <person name="Ong R.C."/>
            <person name="Putra M."/>
            <person name="Sireger I.Z."/>
            <person name="Indrioko S."/>
            <person name="Kosugi Y."/>
            <person name="Izuno A."/>
            <person name="Isagi Y."/>
            <person name="Lee S.L."/>
            <person name="Shimizu K.K."/>
        </authorList>
    </citation>
    <scope>NUCLEOTIDE SEQUENCE [LARGE SCALE GENOMIC DNA]</scope>
    <source>
        <strain evidence="10">214</strain>
    </source>
</reference>
<dbReference type="Proteomes" id="UP001054252">
    <property type="component" value="Unassembled WGS sequence"/>
</dbReference>
<dbReference type="InterPro" id="IPR005162">
    <property type="entry name" value="Retrotrans_gag_dom"/>
</dbReference>
<feature type="region of interest" description="Disordered" evidence="8">
    <location>
        <begin position="371"/>
        <end position="405"/>
    </location>
</feature>
<evidence type="ECO:0000313" key="11">
    <source>
        <dbReference type="Proteomes" id="UP001054252"/>
    </source>
</evidence>
<keyword evidence="3" id="KW-0548">Nucleotidyltransferase</keyword>